<feature type="transmembrane region" description="Helical" evidence="2">
    <location>
        <begin position="12"/>
        <end position="31"/>
    </location>
</feature>
<dbReference type="EMBL" id="ADVG01000003">
    <property type="protein sequence ID" value="EFH85048.1"/>
    <property type="molecule type" value="Genomic_DNA"/>
</dbReference>
<reference evidence="4 5" key="1">
    <citation type="journal article" date="2011" name="Stand. Genomic Sci.">
        <title>Non-contiguous finished genome sequence and contextual data of the filamentous soil bacterium Ktedonobacter racemifer type strain (SOSP1-21).</title>
        <authorList>
            <person name="Chang Y.J."/>
            <person name="Land M."/>
            <person name="Hauser L."/>
            <person name="Chertkov O."/>
            <person name="Del Rio T.G."/>
            <person name="Nolan M."/>
            <person name="Copeland A."/>
            <person name="Tice H."/>
            <person name="Cheng J.F."/>
            <person name="Lucas S."/>
            <person name="Han C."/>
            <person name="Goodwin L."/>
            <person name="Pitluck S."/>
            <person name="Ivanova N."/>
            <person name="Ovchinikova G."/>
            <person name="Pati A."/>
            <person name="Chen A."/>
            <person name="Palaniappan K."/>
            <person name="Mavromatis K."/>
            <person name="Liolios K."/>
            <person name="Brettin T."/>
            <person name="Fiebig A."/>
            <person name="Rohde M."/>
            <person name="Abt B."/>
            <person name="Goker M."/>
            <person name="Detter J.C."/>
            <person name="Woyke T."/>
            <person name="Bristow J."/>
            <person name="Eisen J.A."/>
            <person name="Markowitz V."/>
            <person name="Hugenholtz P."/>
            <person name="Kyrpides N.C."/>
            <person name="Klenk H.P."/>
            <person name="Lapidus A."/>
        </authorList>
    </citation>
    <scope>NUCLEOTIDE SEQUENCE [LARGE SCALE GENOMIC DNA]</scope>
    <source>
        <strain evidence="5">DSM 44963</strain>
    </source>
</reference>
<dbReference type="InterPro" id="IPR002372">
    <property type="entry name" value="PQQ_rpt_dom"/>
</dbReference>
<proteinExistence type="predicted"/>
<dbReference type="InterPro" id="IPR011047">
    <property type="entry name" value="Quinoprotein_ADH-like_sf"/>
</dbReference>
<keyword evidence="2" id="KW-0472">Membrane</keyword>
<dbReference type="Pfam" id="PF01011">
    <property type="entry name" value="PQQ"/>
    <property type="match status" value="1"/>
</dbReference>
<dbReference type="Gene3D" id="2.140.10.10">
    <property type="entry name" value="Quinoprotein alcohol dehydrogenase-like superfamily"/>
    <property type="match status" value="1"/>
</dbReference>
<accession>D6TY52</accession>
<keyword evidence="2" id="KW-1133">Transmembrane helix</keyword>
<evidence type="ECO:0000259" key="3">
    <source>
        <dbReference type="Pfam" id="PF01011"/>
    </source>
</evidence>
<dbReference type="eggNOG" id="COG1520">
    <property type="taxonomic scope" value="Bacteria"/>
</dbReference>
<dbReference type="Proteomes" id="UP000004508">
    <property type="component" value="Unassembled WGS sequence"/>
</dbReference>
<evidence type="ECO:0000256" key="2">
    <source>
        <dbReference type="SAM" id="Phobius"/>
    </source>
</evidence>
<dbReference type="InParanoid" id="D6TY52"/>
<sequence>MHSSPRSVLAKLVRLRIIWLVLVIVIGAVILKVTVPFQLSTASSNQSGKKNVLTASYDMQRTGQNRQETRLTTANLNKDTFGMLSSFPVIGSIQAQPLYVSNVRIGGKSHNVVYVATTADRVYAFDADGGANATGPLWQTNLGLSEHAPGIYGTPVIALEQQGEGTLYVITNDSLQSQHLHALDITNGQPRPGSPALINPEGFRPATTYQRTGLALVQGVIYAGWMGLELSGAAEHGWVMAFDAHTLKLIDAFNTTADVNTAPSGKNKGNDLETGNPGSVWQSTTGLSVDAEGNVYPIVSNGPFNGRTSYGDSFLKLRLINGKFSVIDYFTPFNQQCLKEWDYDLGSSGNLLLPDQTGRHRHLMLGVSKSGRLYLVDRDDPGGFVEVPGLSCASPQEQQTNVDRIVQESQIALLPGLFMAPVYWSTPSGKQYIYVSGANADTGQGDTIKAFELTNGQLNLTPVMHTSLTYGYPGAGIAVSSDGDKAGTGILWALQPAFCHGGGCNPQDSAILRAYDATNLNRELYNSEQNVARDGLDSYQKFTRPVVADGKVFVCSQSILYIYGQLHP</sequence>
<keyword evidence="5" id="KW-1185">Reference proteome</keyword>
<evidence type="ECO:0000256" key="1">
    <source>
        <dbReference type="SAM" id="MobiDB-lite"/>
    </source>
</evidence>
<gene>
    <name evidence="4" type="ORF">Krac_6192</name>
</gene>
<comment type="caution">
    <text evidence="4">The sequence shown here is derived from an EMBL/GenBank/DDBJ whole genome shotgun (WGS) entry which is preliminary data.</text>
</comment>
<dbReference type="STRING" id="485913.Krac_6192"/>
<feature type="domain" description="Pyrrolo-quinoline quinone repeat" evidence="3">
    <location>
        <begin position="109"/>
        <end position="380"/>
    </location>
</feature>
<name>D6TY52_KTERA</name>
<evidence type="ECO:0000313" key="5">
    <source>
        <dbReference type="Proteomes" id="UP000004508"/>
    </source>
</evidence>
<dbReference type="SUPFAM" id="SSF50998">
    <property type="entry name" value="Quinoprotein alcohol dehydrogenase-like"/>
    <property type="match status" value="1"/>
</dbReference>
<protein>
    <recommendedName>
        <fullName evidence="3">Pyrrolo-quinoline quinone repeat domain-containing protein</fullName>
    </recommendedName>
</protein>
<dbReference type="AlphaFoldDB" id="D6TY52"/>
<organism evidence="4 5">
    <name type="scientific">Ktedonobacter racemifer DSM 44963</name>
    <dbReference type="NCBI Taxonomy" id="485913"/>
    <lineage>
        <taxon>Bacteria</taxon>
        <taxon>Bacillati</taxon>
        <taxon>Chloroflexota</taxon>
        <taxon>Ktedonobacteria</taxon>
        <taxon>Ktedonobacterales</taxon>
        <taxon>Ktedonobacteraceae</taxon>
        <taxon>Ktedonobacter</taxon>
    </lineage>
</organism>
<feature type="region of interest" description="Disordered" evidence="1">
    <location>
        <begin position="260"/>
        <end position="284"/>
    </location>
</feature>
<keyword evidence="2" id="KW-0812">Transmembrane</keyword>
<evidence type="ECO:0000313" key="4">
    <source>
        <dbReference type="EMBL" id="EFH85048.1"/>
    </source>
</evidence>